<dbReference type="SUPFAM" id="SSF54427">
    <property type="entry name" value="NTF2-like"/>
    <property type="match status" value="1"/>
</dbReference>
<evidence type="ECO:0000313" key="5">
    <source>
        <dbReference type="EMBL" id="CDX60938.1"/>
    </source>
</evidence>
<dbReference type="PANTHER" id="PTHR30173">
    <property type="entry name" value="SIGMA 19 FACTOR"/>
    <property type="match status" value="1"/>
</dbReference>
<dbReference type="GO" id="GO:0016987">
    <property type="term" value="F:sigma factor activity"/>
    <property type="evidence" value="ECO:0007669"/>
    <property type="project" value="InterPro"/>
</dbReference>
<dbReference type="NCBIfam" id="NF007214">
    <property type="entry name" value="PRK09636.1"/>
    <property type="match status" value="1"/>
</dbReference>
<dbReference type="AlphaFoldDB" id="A0A0K2W4I3"/>
<dbReference type="InterPro" id="IPR013324">
    <property type="entry name" value="RNA_pol_sigma_r3/r4-like"/>
</dbReference>
<dbReference type="Pfam" id="PF12680">
    <property type="entry name" value="SnoaL_2"/>
    <property type="match status" value="1"/>
</dbReference>
<dbReference type="SUPFAM" id="SSF88946">
    <property type="entry name" value="Sigma2 domain of RNA polymerase sigma factors"/>
    <property type="match status" value="1"/>
</dbReference>
<dbReference type="SUPFAM" id="SSF88659">
    <property type="entry name" value="Sigma3 and sigma4 domains of RNA polymerase sigma factors"/>
    <property type="match status" value="1"/>
</dbReference>
<dbReference type="GO" id="GO:0006352">
    <property type="term" value="P:DNA-templated transcription initiation"/>
    <property type="evidence" value="ECO:0007669"/>
    <property type="project" value="InterPro"/>
</dbReference>
<name>A0A0K2W4I3_MESPL</name>
<dbReference type="NCBIfam" id="TIGR02937">
    <property type="entry name" value="sigma70-ECF"/>
    <property type="match status" value="1"/>
</dbReference>
<feature type="domain" description="RNA polymerase sigma factor 70 region 4 type 2" evidence="3">
    <location>
        <begin position="112"/>
        <end position="163"/>
    </location>
</feature>
<accession>A0A0K2W4I3</accession>
<dbReference type="InterPro" id="IPR013249">
    <property type="entry name" value="RNA_pol_sigma70_r4_t2"/>
</dbReference>
<dbReference type="Pfam" id="PF04542">
    <property type="entry name" value="Sigma70_r2"/>
    <property type="match status" value="1"/>
</dbReference>
<dbReference type="InterPro" id="IPR036388">
    <property type="entry name" value="WH-like_DNA-bd_sf"/>
</dbReference>
<evidence type="ECO:0000256" key="1">
    <source>
        <dbReference type="ARBA" id="ARBA00011344"/>
    </source>
</evidence>
<dbReference type="InterPro" id="IPR032710">
    <property type="entry name" value="NTF2-like_dom_sf"/>
</dbReference>
<dbReference type="Pfam" id="PF08281">
    <property type="entry name" value="Sigma70_r4_2"/>
    <property type="match status" value="1"/>
</dbReference>
<sequence length="300" mass="32762">MPEHQPDGGERLQAYLGQRKRLVRLAYRYLGSVGEAEDIVQDAWLRFSGADSVEDAPRLLSRIVTNLSLARLRSAQKRRETYVGPWLPEPIVEQAGSVDPETSDAALDISFSVMRALERLSPLERAALFLHDLYEVPFEEVAETLKRSPAACRQMASRARRMLRQDNRRFPARETDIARYVAGFEEAMASGDIEPLKRLLAEDVEFIADGGGKVAAALNVLVGRDRVAKFLVGAARKNPDPDHTVIRLAGINGGPGLVVSVAGAVVQTFSFALDAEGSIAAVYTVRNPDKLAGIGQATPE</sequence>
<comment type="subunit">
    <text evidence="1">Interacts transiently with the RNA polymerase catalytic core formed by RpoA, RpoB, RpoC and RpoZ (2 alpha, 1 beta, 1 beta' and 1 omega subunit) to form the RNA polymerase holoenzyme that can initiate transcription.</text>
</comment>
<reference evidence="6" key="1">
    <citation type="submission" date="2014-08" db="EMBL/GenBank/DDBJ databases">
        <authorList>
            <person name="Edwards T."/>
        </authorList>
    </citation>
    <scope>NUCLEOTIDE SEQUENCE [LARGE SCALE GENOMIC DNA]</scope>
</reference>
<dbReference type="Proteomes" id="UP000182888">
    <property type="component" value="Unassembled WGS sequence"/>
</dbReference>
<feature type="domain" description="SnoaL-like" evidence="4">
    <location>
        <begin position="183"/>
        <end position="260"/>
    </location>
</feature>
<dbReference type="GO" id="GO:0003677">
    <property type="term" value="F:DNA binding"/>
    <property type="evidence" value="ECO:0007669"/>
    <property type="project" value="InterPro"/>
</dbReference>
<dbReference type="Gene3D" id="1.10.1740.10">
    <property type="match status" value="1"/>
</dbReference>
<proteinExistence type="predicted"/>
<evidence type="ECO:0000259" key="3">
    <source>
        <dbReference type="Pfam" id="PF08281"/>
    </source>
</evidence>
<dbReference type="InterPro" id="IPR007627">
    <property type="entry name" value="RNA_pol_sigma70_r2"/>
</dbReference>
<feature type="domain" description="RNA polymerase sigma-70 region 2" evidence="2">
    <location>
        <begin position="19"/>
        <end position="77"/>
    </location>
</feature>
<dbReference type="EMBL" id="CCND01000025">
    <property type="protein sequence ID" value="CDX60938.1"/>
    <property type="molecule type" value="Genomic_DNA"/>
</dbReference>
<dbReference type="Gene3D" id="1.10.10.10">
    <property type="entry name" value="Winged helix-like DNA-binding domain superfamily/Winged helix DNA-binding domain"/>
    <property type="match status" value="1"/>
</dbReference>
<dbReference type="InterPro" id="IPR037401">
    <property type="entry name" value="SnoaL-like"/>
</dbReference>
<gene>
    <name evidence="5" type="ORF">MPL1032_310003</name>
</gene>
<evidence type="ECO:0000259" key="2">
    <source>
        <dbReference type="Pfam" id="PF04542"/>
    </source>
</evidence>
<dbReference type="InterPro" id="IPR014284">
    <property type="entry name" value="RNA_pol_sigma-70_dom"/>
</dbReference>
<dbReference type="Gene3D" id="3.10.450.50">
    <property type="match status" value="1"/>
</dbReference>
<evidence type="ECO:0000259" key="4">
    <source>
        <dbReference type="Pfam" id="PF12680"/>
    </source>
</evidence>
<protein>
    <submittedName>
        <fullName evidence="5">RNA polymerase sigma-70 factor, ECF subfamily</fullName>
    </submittedName>
</protein>
<dbReference type="InterPro" id="IPR013325">
    <property type="entry name" value="RNA_pol_sigma_r2"/>
</dbReference>
<organism evidence="5 6">
    <name type="scientific">Mesorhizobium plurifarium</name>
    <dbReference type="NCBI Taxonomy" id="69974"/>
    <lineage>
        <taxon>Bacteria</taxon>
        <taxon>Pseudomonadati</taxon>
        <taxon>Pseudomonadota</taxon>
        <taxon>Alphaproteobacteria</taxon>
        <taxon>Hyphomicrobiales</taxon>
        <taxon>Phyllobacteriaceae</taxon>
        <taxon>Mesorhizobium</taxon>
    </lineage>
</organism>
<dbReference type="PANTHER" id="PTHR30173:SF36">
    <property type="entry name" value="ECF RNA POLYMERASE SIGMA FACTOR SIGJ"/>
    <property type="match status" value="1"/>
</dbReference>
<evidence type="ECO:0000313" key="6">
    <source>
        <dbReference type="Proteomes" id="UP000182888"/>
    </source>
</evidence>
<dbReference type="InterPro" id="IPR052704">
    <property type="entry name" value="ECF_Sigma-70_Domain"/>
</dbReference>